<evidence type="ECO:0000313" key="1">
    <source>
        <dbReference type="EMBL" id="DAZ99672.1"/>
    </source>
</evidence>
<name>A0AAV2Z2T0_9STRA</name>
<keyword evidence="2" id="KW-1185">Reference proteome</keyword>
<feature type="non-terminal residue" evidence="1">
    <location>
        <position position="1"/>
    </location>
</feature>
<protein>
    <submittedName>
        <fullName evidence="1">Uncharacterized protein</fullName>
    </submittedName>
</protein>
<reference evidence="1" key="1">
    <citation type="submission" date="2022-11" db="EMBL/GenBank/DDBJ databases">
        <authorList>
            <person name="Morgan W.R."/>
            <person name="Tartar A."/>
        </authorList>
    </citation>
    <scope>NUCLEOTIDE SEQUENCE</scope>
    <source>
        <strain evidence="1">ARSEF 373</strain>
    </source>
</reference>
<accession>A0AAV2Z2T0</accession>
<evidence type="ECO:0000313" key="2">
    <source>
        <dbReference type="Proteomes" id="UP001146120"/>
    </source>
</evidence>
<sequence>RREALLRTKVEVSKPFEVSQSDLSLWGEFVGNNGFTAARQRLREDLHPILDQMADEELIDDVKKLQVMDISAEIREIIYKQRLLIMKVSTVVNELRKEGVRLAEQQTTALRSVN</sequence>
<gene>
    <name evidence="1" type="ORF">N0F65_001909</name>
</gene>
<dbReference type="AlphaFoldDB" id="A0AAV2Z2T0"/>
<dbReference type="EMBL" id="DAKRPA010000079">
    <property type="protein sequence ID" value="DAZ99672.1"/>
    <property type="molecule type" value="Genomic_DNA"/>
</dbReference>
<proteinExistence type="predicted"/>
<comment type="caution">
    <text evidence="1">The sequence shown here is derived from an EMBL/GenBank/DDBJ whole genome shotgun (WGS) entry which is preliminary data.</text>
</comment>
<reference evidence="1" key="2">
    <citation type="journal article" date="2023" name="Microbiol Resour">
        <title>Decontamination and Annotation of the Draft Genome Sequence of the Oomycete Lagenidium giganteum ARSEF 373.</title>
        <authorList>
            <person name="Morgan W.R."/>
            <person name="Tartar A."/>
        </authorList>
    </citation>
    <scope>NUCLEOTIDE SEQUENCE</scope>
    <source>
        <strain evidence="1">ARSEF 373</strain>
    </source>
</reference>
<dbReference type="Proteomes" id="UP001146120">
    <property type="component" value="Unassembled WGS sequence"/>
</dbReference>
<organism evidence="1 2">
    <name type="scientific">Lagenidium giganteum</name>
    <dbReference type="NCBI Taxonomy" id="4803"/>
    <lineage>
        <taxon>Eukaryota</taxon>
        <taxon>Sar</taxon>
        <taxon>Stramenopiles</taxon>
        <taxon>Oomycota</taxon>
        <taxon>Peronosporomycetes</taxon>
        <taxon>Pythiales</taxon>
        <taxon>Pythiaceae</taxon>
    </lineage>
</organism>